<dbReference type="Pfam" id="PF00155">
    <property type="entry name" value="Aminotran_1_2"/>
    <property type="match status" value="1"/>
</dbReference>
<dbReference type="CDD" id="cd07377">
    <property type="entry name" value="WHTH_GntR"/>
    <property type="match status" value="1"/>
</dbReference>
<keyword evidence="5" id="KW-0663">Pyridoxal phosphate</keyword>
<dbReference type="CDD" id="cd00609">
    <property type="entry name" value="AAT_like"/>
    <property type="match status" value="1"/>
</dbReference>
<name>A0A3S8ZRV5_9NEIS</name>
<keyword evidence="6" id="KW-0805">Transcription regulation</keyword>
<dbReference type="Gene3D" id="1.10.10.10">
    <property type="entry name" value="Winged helix-like DNA-binding domain superfamily/Winged helix DNA-binding domain"/>
    <property type="match status" value="1"/>
</dbReference>
<evidence type="ECO:0000256" key="8">
    <source>
        <dbReference type="ARBA" id="ARBA00023163"/>
    </source>
</evidence>
<keyword evidence="11" id="KW-1185">Reference proteome</keyword>
<evidence type="ECO:0000313" key="10">
    <source>
        <dbReference type="EMBL" id="AZN36212.1"/>
    </source>
</evidence>
<evidence type="ECO:0000256" key="7">
    <source>
        <dbReference type="ARBA" id="ARBA00023125"/>
    </source>
</evidence>
<sequence>MADVPVARRKADTLYFQLAGEIAHAIATGVLQAGEKLPSIRKLSSQRQVSLSTVMEAYRELEDCALIEVRPQSGFYVRHKPSVLFVPELTQPPQSPSDVVIDPMYLPATLARLHDIKVDFGFAILAPALFPNQQLQRLLAQVTRQDPDLIADYGRPTGDVELRRQIARRSLNWGGQFEADEILITQGAIEALNLCLRAVTQPGDVVVIESPSYFGLLQILESFQLKALEIPTHPQTGISIEALEFATRNGEVRACVLLPNFSNPLGSLMPDENKKRLVELLAERHIPLIEDDLYGEFYYKGERPRPAKAFDKEGNVMLISSFTKTVAPGFRIGWVVAGKYHQKIEQLKFINTFSNAMPLQRTIARFLESGGYDHHLRRLRRACHEQVGHAVAAIERSFPADTRLHVPQGGYVFWVELNAVVDTLLLLRQALKEGISFTPGPLFSPSHSYGHCLRICCNAAWSDLHEQAIVRLGELIRQQMASTTTH</sequence>
<evidence type="ECO:0000313" key="11">
    <source>
        <dbReference type="Proteomes" id="UP000282438"/>
    </source>
</evidence>
<keyword evidence="4 10" id="KW-0808">Transferase</keyword>
<dbReference type="InterPro" id="IPR036388">
    <property type="entry name" value="WH-like_DNA-bd_sf"/>
</dbReference>
<dbReference type="SUPFAM" id="SSF46785">
    <property type="entry name" value="Winged helix' DNA-binding domain"/>
    <property type="match status" value="1"/>
</dbReference>
<dbReference type="GO" id="GO:0003700">
    <property type="term" value="F:DNA-binding transcription factor activity"/>
    <property type="evidence" value="ECO:0007669"/>
    <property type="project" value="InterPro"/>
</dbReference>
<evidence type="ECO:0000256" key="6">
    <source>
        <dbReference type="ARBA" id="ARBA00023015"/>
    </source>
</evidence>
<keyword evidence="3 10" id="KW-0032">Aminotransferase</keyword>
<keyword evidence="8" id="KW-0804">Transcription</keyword>
<dbReference type="GO" id="GO:0030170">
    <property type="term" value="F:pyridoxal phosphate binding"/>
    <property type="evidence" value="ECO:0007669"/>
    <property type="project" value="InterPro"/>
</dbReference>
<dbReference type="PANTHER" id="PTHR46577">
    <property type="entry name" value="HTH-TYPE TRANSCRIPTIONAL REGULATORY PROTEIN GABR"/>
    <property type="match status" value="1"/>
</dbReference>
<dbReference type="GO" id="GO:0003677">
    <property type="term" value="F:DNA binding"/>
    <property type="evidence" value="ECO:0007669"/>
    <property type="project" value="UniProtKB-KW"/>
</dbReference>
<protein>
    <recommendedName>
        <fullName evidence="2">Putative 8-amino-7-oxononanoate synthase</fullName>
    </recommendedName>
</protein>
<dbReference type="KEGG" id="iod:EJO50_06785"/>
<keyword evidence="7" id="KW-0238">DNA-binding</keyword>
<dbReference type="InterPro" id="IPR015421">
    <property type="entry name" value="PyrdxlP-dep_Trfase_major"/>
</dbReference>
<dbReference type="GO" id="GO:0008483">
    <property type="term" value="F:transaminase activity"/>
    <property type="evidence" value="ECO:0007669"/>
    <property type="project" value="UniProtKB-KW"/>
</dbReference>
<evidence type="ECO:0000256" key="5">
    <source>
        <dbReference type="ARBA" id="ARBA00022898"/>
    </source>
</evidence>
<gene>
    <name evidence="10" type="ORF">EJO50_06785</name>
</gene>
<organism evidence="10 11">
    <name type="scientific">Iodobacter ciconiae</name>
    <dbReference type="NCBI Taxonomy" id="2496266"/>
    <lineage>
        <taxon>Bacteria</taxon>
        <taxon>Pseudomonadati</taxon>
        <taxon>Pseudomonadota</taxon>
        <taxon>Betaproteobacteria</taxon>
        <taxon>Neisseriales</taxon>
        <taxon>Chitinibacteraceae</taxon>
        <taxon>Iodobacter</taxon>
    </lineage>
</organism>
<reference evidence="10 11" key="1">
    <citation type="submission" date="2018-12" db="EMBL/GenBank/DDBJ databases">
        <title>Complete genome sequence of Iodobacter sp. H11R3.</title>
        <authorList>
            <person name="Bae J.-W."/>
        </authorList>
    </citation>
    <scope>NUCLEOTIDE SEQUENCE [LARGE SCALE GENOMIC DNA]</scope>
    <source>
        <strain evidence="10 11">H11R3</strain>
    </source>
</reference>
<evidence type="ECO:0000259" key="9">
    <source>
        <dbReference type="PROSITE" id="PS50949"/>
    </source>
</evidence>
<dbReference type="InterPro" id="IPR004839">
    <property type="entry name" value="Aminotransferase_I/II_large"/>
</dbReference>
<dbReference type="EMBL" id="CP034433">
    <property type="protein sequence ID" value="AZN36212.1"/>
    <property type="molecule type" value="Genomic_DNA"/>
</dbReference>
<dbReference type="Gene3D" id="3.40.640.10">
    <property type="entry name" value="Type I PLP-dependent aspartate aminotransferase-like (Major domain)"/>
    <property type="match status" value="1"/>
</dbReference>
<dbReference type="InterPro" id="IPR036390">
    <property type="entry name" value="WH_DNA-bd_sf"/>
</dbReference>
<comment type="similarity">
    <text evidence="1">In the C-terminal section; belongs to the class-I pyridoxal-phosphate-dependent aminotransferase family.</text>
</comment>
<dbReference type="InterPro" id="IPR015422">
    <property type="entry name" value="PyrdxlP-dep_Trfase_small"/>
</dbReference>
<dbReference type="InterPro" id="IPR051446">
    <property type="entry name" value="HTH_trans_reg/aminotransferase"/>
</dbReference>
<evidence type="ECO:0000256" key="3">
    <source>
        <dbReference type="ARBA" id="ARBA00022576"/>
    </source>
</evidence>
<dbReference type="AlphaFoldDB" id="A0A3S8ZRV5"/>
<evidence type="ECO:0000256" key="4">
    <source>
        <dbReference type="ARBA" id="ARBA00022679"/>
    </source>
</evidence>
<dbReference type="InterPro" id="IPR000524">
    <property type="entry name" value="Tscrpt_reg_HTH_GntR"/>
</dbReference>
<dbReference type="SMART" id="SM00345">
    <property type="entry name" value="HTH_GNTR"/>
    <property type="match status" value="1"/>
</dbReference>
<dbReference type="OrthoDB" id="9803354at2"/>
<dbReference type="Gene3D" id="3.90.1150.10">
    <property type="entry name" value="Aspartate Aminotransferase, domain 1"/>
    <property type="match status" value="1"/>
</dbReference>
<evidence type="ECO:0000256" key="1">
    <source>
        <dbReference type="ARBA" id="ARBA00005384"/>
    </source>
</evidence>
<dbReference type="SUPFAM" id="SSF53383">
    <property type="entry name" value="PLP-dependent transferases"/>
    <property type="match status" value="1"/>
</dbReference>
<dbReference type="RefSeq" id="WP_125972678.1">
    <property type="nucleotide sequence ID" value="NZ_CP034433.1"/>
</dbReference>
<accession>A0A3S8ZRV5</accession>
<dbReference type="Proteomes" id="UP000282438">
    <property type="component" value="Chromosome"/>
</dbReference>
<proteinExistence type="inferred from homology"/>
<dbReference type="Pfam" id="PF00392">
    <property type="entry name" value="GntR"/>
    <property type="match status" value="1"/>
</dbReference>
<dbReference type="PANTHER" id="PTHR46577:SF2">
    <property type="entry name" value="TRANSCRIPTIONAL REGULATORY PROTEIN"/>
    <property type="match status" value="1"/>
</dbReference>
<evidence type="ECO:0000256" key="2">
    <source>
        <dbReference type="ARBA" id="ARBA00021531"/>
    </source>
</evidence>
<dbReference type="PROSITE" id="PS50949">
    <property type="entry name" value="HTH_GNTR"/>
    <property type="match status" value="1"/>
</dbReference>
<dbReference type="FunFam" id="3.40.640.10:FF:000023">
    <property type="entry name" value="Transcriptional regulator, GntR family"/>
    <property type="match status" value="1"/>
</dbReference>
<feature type="domain" description="HTH gntR-type" evidence="9">
    <location>
        <begin position="12"/>
        <end position="80"/>
    </location>
</feature>
<dbReference type="InterPro" id="IPR015424">
    <property type="entry name" value="PyrdxlP-dep_Trfase"/>
</dbReference>